<accession>A0A9D1KXE2</accession>
<name>A0A9D1KXE2_9FIRM</name>
<dbReference type="AlphaFoldDB" id="A0A9D1KXE2"/>
<proteinExistence type="predicted"/>
<gene>
    <name evidence="1" type="ORF">IAB63_08855</name>
</gene>
<reference evidence="1" key="2">
    <citation type="journal article" date="2021" name="PeerJ">
        <title>Extensive microbial diversity within the chicken gut microbiome revealed by metagenomics and culture.</title>
        <authorList>
            <person name="Gilroy R."/>
            <person name="Ravi A."/>
            <person name="Getino M."/>
            <person name="Pursley I."/>
            <person name="Horton D.L."/>
            <person name="Alikhan N.F."/>
            <person name="Baker D."/>
            <person name="Gharbi K."/>
            <person name="Hall N."/>
            <person name="Watson M."/>
            <person name="Adriaenssens E.M."/>
            <person name="Foster-Nyarko E."/>
            <person name="Jarju S."/>
            <person name="Secka A."/>
            <person name="Antonio M."/>
            <person name="Oren A."/>
            <person name="Chaudhuri R.R."/>
            <person name="La Ragione R."/>
            <person name="Hildebrand F."/>
            <person name="Pallen M.J."/>
        </authorList>
    </citation>
    <scope>NUCLEOTIDE SEQUENCE</scope>
    <source>
        <strain evidence="1">CHK187-14744</strain>
    </source>
</reference>
<sequence>MQNDEKNLEIEEFEFSESYKGRKKELLDRKFGELYNEKTNGAKKDSCIIKDRKKQGR</sequence>
<dbReference type="Proteomes" id="UP000824164">
    <property type="component" value="Unassembled WGS sequence"/>
</dbReference>
<protein>
    <submittedName>
        <fullName evidence="1">Uncharacterized protein</fullName>
    </submittedName>
</protein>
<comment type="caution">
    <text evidence="1">The sequence shown here is derived from an EMBL/GenBank/DDBJ whole genome shotgun (WGS) entry which is preliminary data.</text>
</comment>
<organism evidence="1 2">
    <name type="scientific">Candidatus Onthocola gallistercoris</name>
    <dbReference type="NCBI Taxonomy" id="2840876"/>
    <lineage>
        <taxon>Bacteria</taxon>
        <taxon>Bacillati</taxon>
        <taxon>Bacillota</taxon>
        <taxon>Bacilli</taxon>
        <taxon>Candidatus Onthocola</taxon>
    </lineage>
</organism>
<reference evidence="1" key="1">
    <citation type="submission" date="2020-10" db="EMBL/GenBank/DDBJ databases">
        <authorList>
            <person name="Gilroy R."/>
        </authorList>
    </citation>
    <scope>NUCLEOTIDE SEQUENCE</scope>
    <source>
        <strain evidence="1">CHK187-14744</strain>
    </source>
</reference>
<dbReference type="EMBL" id="DVLT01000053">
    <property type="protein sequence ID" value="HIU03347.1"/>
    <property type="molecule type" value="Genomic_DNA"/>
</dbReference>
<evidence type="ECO:0000313" key="2">
    <source>
        <dbReference type="Proteomes" id="UP000824164"/>
    </source>
</evidence>
<evidence type="ECO:0000313" key="1">
    <source>
        <dbReference type="EMBL" id="HIU03347.1"/>
    </source>
</evidence>